<dbReference type="SUPFAM" id="SSF48208">
    <property type="entry name" value="Six-hairpin glycosidases"/>
    <property type="match status" value="1"/>
</dbReference>
<dbReference type="Proteomes" id="UP001642482">
    <property type="component" value="Unassembled WGS sequence"/>
</dbReference>
<comment type="caution">
    <text evidence="3">The sequence shown here is derived from an EMBL/GenBank/DDBJ whole genome shotgun (WGS) entry which is preliminary data.</text>
</comment>
<evidence type="ECO:0000259" key="1">
    <source>
        <dbReference type="Pfam" id="PF08531"/>
    </source>
</evidence>
<dbReference type="Pfam" id="PF17389">
    <property type="entry name" value="Bac_rhamnosid6H"/>
    <property type="match status" value="1"/>
</dbReference>
<evidence type="ECO:0000313" key="3">
    <source>
        <dbReference type="EMBL" id="CAK7226728.1"/>
    </source>
</evidence>
<dbReference type="PANTHER" id="PTHR34987:SF2">
    <property type="entry name" value="B, PUTATIVE (AFU_ORTHOLOGUE AFUA_7G05040)-RELATED"/>
    <property type="match status" value="1"/>
</dbReference>
<keyword evidence="4" id="KW-1185">Reference proteome</keyword>
<dbReference type="InterPro" id="IPR035396">
    <property type="entry name" value="Bac_rhamnosid6H"/>
</dbReference>
<dbReference type="InterPro" id="IPR013737">
    <property type="entry name" value="Bac_rhamnosid_N"/>
</dbReference>
<gene>
    <name evidence="3" type="ORF">SEUCBS140593_006340</name>
</gene>
<protein>
    <recommendedName>
        <fullName evidence="5">Alpha-L-rhamnosidase six-hairpin glycosidase domain-containing protein</fullName>
    </recommendedName>
</protein>
<evidence type="ECO:0008006" key="5">
    <source>
        <dbReference type="Google" id="ProtNLM"/>
    </source>
</evidence>
<organism evidence="3 4">
    <name type="scientific">Sporothrix eucalyptigena</name>
    <dbReference type="NCBI Taxonomy" id="1812306"/>
    <lineage>
        <taxon>Eukaryota</taxon>
        <taxon>Fungi</taxon>
        <taxon>Dikarya</taxon>
        <taxon>Ascomycota</taxon>
        <taxon>Pezizomycotina</taxon>
        <taxon>Sordariomycetes</taxon>
        <taxon>Sordariomycetidae</taxon>
        <taxon>Ophiostomatales</taxon>
        <taxon>Ophiostomataceae</taxon>
        <taxon>Sporothrix</taxon>
    </lineage>
</organism>
<dbReference type="Gene3D" id="1.50.10.10">
    <property type="match status" value="1"/>
</dbReference>
<reference evidence="3 4" key="1">
    <citation type="submission" date="2024-01" db="EMBL/GenBank/DDBJ databases">
        <authorList>
            <person name="Allen C."/>
            <person name="Tagirdzhanova G."/>
        </authorList>
    </citation>
    <scope>NUCLEOTIDE SEQUENCE [LARGE SCALE GENOMIC DNA]</scope>
</reference>
<dbReference type="Gene3D" id="2.60.120.260">
    <property type="entry name" value="Galactose-binding domain-like"/>
    <property type="match status" value="3"/>
</dbReference>
<evidence type="ECO:0000259" key="2">
    <source>
        <dbReference type="Pfam" id="PF17389"/>
    </source>
</evidence>
<dbReference type="InterPro" id="IPR008928">
    <property type="entry name" value="6-hairpin_glycosidase_sf"/>
</dbReference>
<name>A0ABP0C4J4_9PEZI</name>
<dbReference type="EMBL" id="CAWUHD010000068">
    <property type="protein sequence ID" value="CAK7226728.1"/>
    <property type="molecule type" value="Genomic_DNA"/>
</dbReference>
<proteinExistence type="predicted"/>
<dbReference type="InterPro" id="IPR012341">
    <property type="entry name" value="6hp_glycosidase-like_sf"/>
</dbReference>
<feature type="domain" description="Bacterial alpha-L-rhamnosidase N-terminal" evidence="1">
    <location>
        <begin position="53"/>
        <end position="200"/>
    </location>
</feature>
<accession>A0ABP0C4J4</accession>
<dbReference type="PANTHER" id="PTHR34987">
    <property type="entry name" value="C, PUTATIVE (AFU_ORTHOLOGUE AFUA_3G02880)-RELATED"/>
    <property type="match status" value="1"/>
</dbReference>
<evidence type="ECO:0000313" key="4">
    <source>
        <dbReference type="Proteomes" id="UP001642482"/>
    </source>
</evidence>
<dbReference type="InterPro" id="IPR008979">
    <property type="entry name" value="Galactose-bd-like_sf"/>
</dbReference>
<feature type="domain" description="Alpha-L-rhamnosidase six-hairpin glycosidase" evidence="2">
    <location>
        <begin position="382"/>
        <end position="728"/>
    </location>
</feature>
<dbReference type="SUPFAM" id="SSF49785">
    <property type="entry name" value="Galactose-binding domain-like"/>
    <property type="match status" value="1"/>
</dbReference>
<sequence length="830" mass="93811">MSNHTLFPSTEAQWIWTDNFDDAAAPGQFVLFRKTFDVPDDVLSSTSTNPILLHVTADTRYRLLLNGNSISFGPSKSNLQHWIYETVDIRPNLCPGRNVLTATVLRYSNTHPGCLSMVRSSMPGFLLACKIADQVIHTDTAWKTRKDESVHIAADSEWDARLGPQFLGINERVDGRLALSDWKAVGYDDSDWPAAIISSPTRLNSPMLDPRRLFPREIPALTEDFARFDSVVTASDESILDSWNKILQGGDQDLALAVPANTTMSVIIQCDKLVTGFVDLLCNFSSSDSTEAPTIDILYSECFEASMDNGNPRTKGDRTDYKNGVLYGSKDVYIPHGKSVNHYSPFWWRTFRYIQITITTKNAPLDITSFTYRSTYFPLEVTTTISTSSNFVTRLWDVSLHTLRCCMHETYEDCPYYEQNQFIMDARSQILFTYLVARGDDRLARKTMQEFYASRRDDGLLDTYFPNRGGAINIPTFSLYWVLMVHDHMVYIGDEKLARRYFGTVDGILHYFDDRLDDHYGLVGAFDADCWPYVDWVQGWFTPGLSIRGVAVPPAYYRYKKNGKPGGCATFHSLLYAYTLLKAAELCVFLGRHDTAREYFARHSRIVHAVQKHCYDPESGFFLDGPSDVVGTNSPRSQHVQIFAVLAGCVSGTNAQTLMRRTILERAEHKLAKASFSLAFYLFRAASEAGVYEECWPALIAPWEAMLQQNLTTWAESESMVRSDCHGWSAVPLYEITCEIMGIQYRSKPYLDRVLGQDDIKIQVQIAPKKSLVEDMAITIGLPGSDQTSLSMSWKDGGEIVLGTSTDQVVRMRNQFGWMTQSLKNYVTGL</sequence>
<dbReference type="Gene3D" id="2.60.420.10">
    <property type="entry name" value="Maltose phosphorylase, domain 3"/>
    <property type="match status" value="1"/>
</dbReference>
<dbReference type="Pfam" id="PF08531">
    <property type="entry name" value="Bac_rhamnosid_N"/>
    <property type="match status" value="1"/>
</dbReference>